<accession>A0A9D1DGM2</accession>
<sequence length="90" mass="10754">MYRYKRGIRCSYDRQGYIYFTSRQYRFLPAEKKEKIRKLCREAGGENSQALLAFVTSDKSATEVCMAHFISKATLYRAVQRYYEAFPKWL</sequence>
<gene>
    <name evidence="1" type="ORF">IAA53_03205</name>
</gene>
<evidence type="ECO:0000313" key="1">
    <source>
        <dbReference type="EMBL" id="HIR50283.1"/>
    </source>
</evidence>
<comment type="caution">
    <text evidence="1">The sequence shown here is derived from an EMBL/GenBank/DDBJ whole genome shotgun (WGS) entry which is preliminary data.</text>
</comment>
<reference evidence="1" key="2">
    <citation type="journal article" date="2021" name="PeerJ">
        <title>Extensive microbial diversity within the chicken gut microbiome revealed by metagenomics and culture.</title>
        <authorList>
            <person name="Gilroy R."/>
            <person name="Ravi A."/>
            <person name="Getino M."/>
            <person name="Pursley I."/>
            <person name="Horton D.L."/>
            <person name="Alikhan N.F."/>
            <person name="Baker D."/>
            <person name="Gharbi K."/>
            <person name="Hall N."/>
            <person name="Watson M."/>
            <person name="Adriaenssens E.M."/>
            <person name="Foster-Nyarko E."/>
            <person name="Jarju S."/>
            <person name="Secka A."/>
            <person name="Antonio M."/>
            <person name="Oren A."/>
            <person name="Chaudhuri R.R."/>
            <person name="La Ragione R."/>
            <person name="Hildebrand F."/>
            <person name="Pallen M.J."/>
        </authorList>
    </citation>
    <scope>NUCLEOTIDE SEQUENCE</scope>
    <source>
        <strain evidence="1">ChiBcec15-4380</strain>
    </source>
</reference>
<reference evidence="1" key="1">
    <citation type="submission" date="2020-10" db="EMBL/GenBank/DDBJ databases">
        <authorList>
            <person name="Gilroy R."/>
        </authorList>
    </citation>
    <scope>NUCLEOTIDE SEQUENCE</scope>
    <source>
        <strain evidence="1">ChiBcec15-4380</strain>
    </source>
</reference>
<organism evidence="1 2">
    <name type="scientific">Candidatus Avoscillospira avicola</name>
    <dbReference type="NCBI Taxonomy" id="2840706"/>
    <lineage>
        <taxon>Bacteria</taxon>
        <taxon>Bacillati</taxon>
        <taxon>Bacillota</taxon>
        <taxon>Clostridia</taxon>
        <taxon>Eubacteriales</taxon>
        <taxon>Oscillospiraceae</taxon>
        <taxon>Oscillospiraceae incertae sedis</taxon>
        <taxon>Candidatus Avoscillospira</taxon>
    </lineage>
</organism>
<dbReference type="EMBL" id="DVHE01000022">
    <property type="protein sequence ID" value="HIR50283.1"/>
    <property type="molecule type" value="Genomic_DNA"/>
</dbReference>
<evidence type="ECO:0000313" key="2">
    <source>
        <dbReference type="Proteomes" id="UP000824239"/>
    </source>
</evidence>
<name>A0A9D1DGM2_9FIRM</name>
<proteinExistence type="predicted"/>
<evidence type="ECO:0008006" key="3">
    <source>
        <dbReference type="Google" id="ProtNLM"/>
    </source>
</evidence>
<dbReference type="AlphaFoldDB" id="A0A9D1DGM2"/>
<protein>
    <recommendedName>
        <fullName evidence="3">Helix-turn-helix domain-containing protein</fullName>
    </recommendedName>
</protein>
<dbReference type="Proteomes" id="UP000824239">
    <property type="component" value="Unassembled WGS sequence"/>
</dbReference>